<proteinExistence type="predicted"/>
<feature type="compositionally biased region" description="Basic and acidic residues" evidence="1">
    <location>
        <begin position="12"/>
        <end position="28"/>
    </location>
</feature>
<accession>A0A8T0HW85</accession>
<gene>
    <name evidence="2" type="ORF">KC19_VG339700</name>
</gene>
<keyword evidence="3" id="KW-1185">Reference proteome</keyword>
<sequence>MGNVDMVNSGSKLEEGTHPEGEEQHSSADEDNLEGALDDWELNRQAKDFPSHGTLEFNIQSLLPHRPLYGVDRTLYGKAQEREGSLPSRNLYFLPFCITNSPSINVDGFQDSSLLAFAFPILTPCHLLCLQIW</sequence>
<organism evidence="2 3">
    <name type="scientific">Ceratodon purpureus</name>
    <name type="common">Fire moss</name>
    <name type="synonym">Dicranum purpureum</name>
    <dbReference type="NCBI Taxonomy" id="3225"/>
    <lineage>
        <taxon>Eukaryota</taxon>
        <taxon>Viridiplantae</taxon>
        <taxon>Streptophyta</taxon>
        <taxon>Embryophyta</taxon>
        <taxon>Bryophyta</taxon>
        <taxon>Bryophytina</taxon>
        <taxon>Bryopsida</taxon>
        <taxon>Dicranidae</taxon>
        <taxon>Pseudoditrichales</taxon>
        <taxon>Ditrichaceae</taxon>
        <taxon>Ceratodon</taxon>
    </lineage>
</organism>
<feature type="region of interest" description="Disordered" evidence="1">
    <location>
        <begin position="1"/>
        <end position="37"/>
    </location>
</feature>
<dbReference type="AlphaFoldDB" id="A0A8T0HW85"/>
<reference evidence="2" key="1">
    <citation type="submission" date="2020-06" db="EMBL/GenBank/DDBJ databases">
        <title>WGS assembly of Ceratodon purpureus strain R40.</title>
        <authorList>
            <person name="Carey S.B."/>
            <person name="Jenkins J."/>
            <person name="Shu S."/>
            <person name="Lovell J.T."/>
            <person name="Sreedasyam A."/>
            <person name="Maumus F."/>
            <person name="Tiley G.P."/>
            <person name="Fernandez-Pozo N."/>
            <person name="Barry K."/>
            <person name="Chen C."/>
            <person name="Wang M."/>
            <person name="Lipzen A."/>
            <person name="Daum C."/>
            <person name="Saski C.A."/>
            <person name="Payton A.C."/>
            <person name="Mcbreen J.C."/>
            <person name="Conrad R.E."/>
            <person name="Kollar L.M."/>
            <person name="Olsson S."/>
            <person name="Huttunen S."/>
            <person name="Landis J.B."/>
            <person name="Wickett N.J."/>
            <person name="Johnson M.G."/>
            <person name="Rensing S.A."/>
            <person name="Grimwood J."/>
            <person name="Schmutz J."/>
            <person name="Mcdaniel S.F."/>
        </authorList>
    </citation>
    <scope>NUCLEOTIDE SEQUENCE</scope>
    <source>
        <strain evidence="2">R40</strain>
    </source>
</reference>
<evidence type="ECO:0000313" key="2">
    <source>
        <dbReference type="EMBL" id="KAG0575360.1"/>
    </source>
</evidence>
<evidence type="ECO:0000256" key="1">
    <source>
        <dbReference type="SAM" id="MobiDB-lite"/>
    </source>
</evidence>
<feature type="compositionally biased region" description="Polar residues" evidence="1">
    <location>
        <begin position="1"/>
        <end position="11"/>
    </location>
</feature>
<name>A0A8T0HW85_CERPU</name>
<comment type="caution">
    <text evidence="2">The sequence shown here is derived from an EMBL/GenBank/DDBJ whole genome shotgun (WGS) entry which is preliminary data.</text>
</comment>
<dbReference type="EMBL" id="CM026426">
    <property type="protein sequence ID" value="KAG0575360.1"/>
    <property type="molecule type" value="Genomic_DNA"/>
</dbReference>
<protein>
    <submittedName>
        <fullName evidence="2">Uncharacterized protein</fullName>
    </submittedName>
</protein>
<evidence type="ECO:0000313" key="3">
    <source>
        <dbReference type="Proteomes" id="UP000822688"/>
    </source>
</evidence>
<dbReference type="Proteomes" id="UP000822688">
    <property type="component" value="Chromosome V"/>
</dbReference>